<comment type="caution">
    <text evidence="2">The sequence shown here is derived from an EMBL/GenBank/DDBJ whole genome shotgun (WGS) entry which is preliminary data.</text>
</comment>
<evidence type="ECO:0000313" key="2">
    <source>
        <dbReference type="EMBL" id="TQM61914.1"/>
    </source>
</evidence>
<accession>A0A543HUH7</accession>
<dbReference type="AlphaFoldDB" id="A0A543HUH7"/>
<dbReference type="SUPFAM" id="SSF54593">
    <property type="entry name" value="Glyoxalase/Bleomycin resistance protein/Dihydroxybiphenyl dioxygenase"/>
    <property type="match status" value="1"/>
</dbReference>
<evidence type="ECO:0000259" key="1">
    <source>
        <dbReference type="PROSITE" id="PS51819"/>
    </source>
</evidence>
<dbReference type="Gene3D" id="3.10.180.10">
    <property type="entry name" value="2,3-Dihydroxybiphenyl 1,2-Dioxygenase, domain 1"/>
    <property type="match status" value="1"/>
</dbReference>
<dbReference type="InterPro" id="IPR037523">
    <property type="entry name" value="VOC_core"/>
</dbReference>
<organism evidence="2 3">
    <name type="scientific">Humibacillus xanthopallidus</name>
    <dbReference type="NCBI Taxonomy" id="412689"/>
    <lineage>
        <taxon>Bacteria</taxon>
        <taxon>Bacillati</taxon>
        <taxon>Actinomycetota</taxon>
        <taxon>Actinomycetes</taxon>
        <taxon>Micrococcales</taxon>
        <taxon>Intrasporangiaceae</taxon>
        <taxon>Humibacillus</taxon>
    </lineage>
</organism>
<dbReference type="InterPro" id="IPR029068">
    <property type="entry name" value="Glyas_Bleomycin-R_OHBP_Dase"/>
</dbReference>
<evidence type="ECO:0000313" key="3">
    <source>
        <dbReference type="Proteomes" id="UP000316747"/>
    </source>
</evidence>
<reference evidence="2 3" key="1">
    <citation type="submission" date="2019-06" db="EMBL/GenBank/DDBJ databases">
        <title>Genome sequencing of plant associated microbes to promote plant fitness in Sorghum bicolor and Oryza sativa.</title>
        <authorList>
            <person name="Coleman-Derr D."/>
        </authorList>
    </citation>
    <scope>NUCLEOTIDE SEQUENCE [LARGE SCALE GENOMIC DNA]</scope>
    <source>
        <strain evidence="2 3">KV-663</strain>
    </source>
</reference>
<keyword evidence="2" id="KW-0456">Lyase</keyword>
<proteinExistence type="predicted"/>
<protein>
    <submittedName>
        <fullName evidence="2">Putative enzyme related to lactoylglutathione lyase</fullName>
    </submittedName>
</protein>
<dbReference type="RefSeq" id="WP_141843878.1">
    <property type="nucleotide sequence ID" value="NZ_VFPM01000002.1"/>
</dbReference>
<dbReference type="PROSITE" id="PS51819">
    <property type="entry name" value="VOC"/>
    <property type="match status" value="1"/>
</dbReference>
<dbReference type="Proteomes" id="UP000316747">
    <property type="component" value="Unassembled WGS sequence"/>
</dbReference>
<keyword evidence="3" id="KW-1185">Reference proteome</keyword>
<feature type="domain" description="VOC" evidence="1">
    <location>
        <begin position="4"/>
        <end position="123"/>
    </location>
</feature>
<dbReference type="EMBL" id="VFPM01000002">
    <property type="protein sequence ID" value="TQM61914.1"/>
    <property type="molecule type" value="Genomic_DNA"/>
</dbReference>
<dbReference type="InterPro" id="IPR004360">
    <property type="entry name" value="Glyas_Fos-R_dOase_dom"/>
</dbReference>
<name>A0A543HUH7_9MICO</name>
<dbReference type="OrthoDB" id="485032at2"/>
<sequence>MDWTLEVVIVPVSDLDAAIAFYRDQVGFTLDHDTTNEHMHVAQLTPPGSGCSIVVGDLPSQRSMAPGSLHGLQLVVADAVAAREELMGRGVECSEITVFDDRDGGTFFGFADPDGNSWAVQQIRARAEKPLIPHEHRGRFGENLEP</sequence>
<gene>
    <name evidence="2" type="ORF">FBY41_1935</name>
</gene>
<dbReference type="GO" id="GO:0016829">
    <property type="term" value="F:lyase activity"/>
    <property type="evidence" value="ECO:0007669"/>
    <property type="project" value="UniProtKB-KW"/>
</dbReference>
<dbReference type="Pfam" id="PF00903">
    <property type="entry name" value="Glyoxalase"/>
    <property type="match status" value="1"/>
</dbReference>